<evidence type="ECO:0000313" key="2">
    <source>
        <dbReference type="Proteomes" id="UP001204144"/>
    </source>
</evidence>
<evidence type="ECO:0008006" key="3">
    <source>
        <dbReference type="Google" id="ProtNLM"/>
    </source>
</evidence>
<organism evidence="1 2">
    <name type="scientific">Lacihabitans soyangensis</name>
    <dbReference type="NCBI Taxonomy" id="869394"/>
    <lineage>
        <taxon>Bacteria</taxon>
        <taxon>Pseudomonadati</taxon>
        <taxon>Bacteroidota</taxon>
        <taxon>Cytophagia</taxon>
        <taxon>Cytophagales</taxon>
        <taxon>Leadbetterellaceae</taxon>
        <taxon>Lacihabitans</taxon>
    </lineage>
</organism>
<evidence type="ECO:0000313" key="1">
    <source>
        <dbReference type="EMBL" id="MCP9764774.1"/>
    </source>
</evidence>
<sequence>MKKLLITLLFAQTALLSCQTDEGNEKLAEAGETVGKSAATIAKSVKSGIEKATKINIDISENLKTRGLSTGKVTLGSKGGRHNVLNVYMIFEKRINRNVTMKVLDADGLELGRTKVLVKGEAGDAKFVDFVFDTRTNIDRDNKIVME</sequence>
<reference evidence="1 2" key="1">
    <citation type="submission" date="2018-11" db="EMBL/GenBank/DDBJ databases">
        <title>Novel bacteria species description.</title>
        <authorList>
            <person name="Han J.-H."/>
        </authorList>
    </citation>
    <scope>NUCLEOTIDE SEQUENCE [LARGE SCALE GENOMIC DNA]</scope>
    <source>
        <strain evidence="1 2">KCTC23259</strain>
    </source>
</reference>
<comment type="caution">
    <text evidence="1">The sequence shown here is derived from an EMBL/GenBank/DDBJ whole genome shotgun (WGS) entry which is preliminary data.</text>
</comment>
<accession>A0AAE3H650</accession>
<dbReference type="EMBL" id="RJUF01000176">
    <property type="protein sequence ID" value="MCP9764774.1"/>
    <property type="molecule type" value="Genomic_DNA"/>
</dbReference>
<dbReference type="PROSITE" id="PS51257">
    <property type="entry name" value="PROKAR_LIPOPROTEIN"/>
    <property type="match status" value="1"/>
</dbReference>
<gene>
    <name evidence="1" type="ORF">EGI31_17685</name>
</gene>
<dbReference type="Proteomes" id="UP001204144">
    <property type="component" value="Unassembled WGS sequence"/>
</dbReference>
<dbReference type="RefSeq" id="WP_255038465.1">
    <property type="nucleotide sequence ID" value="NZ_RJUF01000176.1"/>
</dbReference>
<keyword evidence="2" id="KW-1185">Reference proteome</keyword>
<protein>
    <recommendedName>
        <fullName evidence="3">Lipoprotein</fullName>
    </recommendedName>
</protein>
<proteinExistence type="predicted"/>
<name>A0AAE3H650_9BACT</name>
<dbReference type="AlphaFoldDB" id="A0AAE3H650"/>